<evidence type="ECO:0000313" key="2">
    <source>
        <dbReference type="EMBL" id="KAK5978023.1"/>
    </source>
</evidence>
<dbReference type="EMBL" id="WIXE01009917">
    <property type="protein sequence ID" value="KAK5978023.1"/>
    <property type="molecule type" value="Genomic_DNA"/>
</dbReference>
<organism evidence="2 3">
    <name type="scientific">Trichostrongylus colubriformis</name>
    <name type="common">Black scour worm</name>
    <dbReference type="NCBI Taxonomy" id="6319"/>
    <lineage>
        <taxon>Eukaryota</taxon>
        <taxon>Metazoa</taxon>
        <taxon>Ecdysozoa</taxon>
        <taxon>Nematoda</taxon>
        <taxon>Chromadorea</taxon>
        <taxon>Rhabditida</taxon>
        <taxon>Rhabditina</taxon>
        <taxon>Rhabditomorpha</taxon>
        <taxon>Strongyloidea</taxon>
        <taxon>Trichostrongylidae</taxon>
        <taxon>Trichostrongylus</taxon>
    </lineage>
</organism>
<feature type="signal peptide" evidence="1">
    <location>
        <begin position="1"/>
        <end position="17"/>
    </location>
</feature>
<comment type="caution">
    <text evidence="2">The sequence shown here is derived from an EMBL/GenBank/DDBJ whole genome shotgun (WGS) entry which is preliminary data.</text>
</comment>
<reference evidence="2 3" key="1">
    <citation type="submission" date="2019-10" db="EMBL/GenBank/DDBJ databases">
        <title>Assembly and Annotation for the nematode Trichostrongylus colubriformis.</title>
        <authorList>
            <person name="Martin J."/>
        </authorList>
    </citation>
    <scope>NUCLEOTIDE SEQUENCE [LARGE SCALE GENOMIC DNA]</scope>
    <source>
        <strain evidence="2">G859</strain>
        <tissue evidence="2">Whole worm</tissue>
    </source>
</reference>
<proteinExistence type="predicted"/>
<feature type="non-terminal residue" evidence="2">
    <location>
        <position position="116"/>
    </location>
</feature>
<evidence type="ECO:0000256" key="1">
    <source>
        <dbReference type="SAM" id="SignalP"/>
    </source>
</evidence>
<evidence type="ECO:0000313" key="3">
    <source>
        <dbReference type="Proteomes" id="UP001331761"/>
    </source>
</evidence>
<keyword evidence="3" id="KW-1185">Reference proteome</keyword>
<name>A0AAN8G6S9_TRICO</name>
<dbReference type="Proteomes" id="UP001331761">
    <property type="component" value="Unassembled WGS sequence"/>
</dbReference>
<sequence>MLLIVTALTAFLVNTYGISFRDCFGCIMSPEHEIVLAENPEVNSTLVRLNKRWNSKVVWDEKLTKKALKAAEGSYKGRAFVVRKVKKYSMSERNETTLAQKVEGALAKKLRKSEII</sequence>
<protein>
    <submittedName>
        <fullName evidence="2">Uncharacterized protein</fullName>
    </submittedName>
</protein>
<accession>A0AAN8G6S9</accession>
<keyword evidence="1" id="KW-0732">Signal</keyword>
<gene>
    <name evidence="2" type="ORF">GCK32_018808</name>
</gene>
<feature type="chain" id="PRO_5042984972" evidence="1">
    <location>
        <begin position="18"/>
        <end position="116"/>
    </location>
</feature>
<dbReference type="AlphaFoldDB" id="A0AAN8G6S9"/>